<organism evidence="3 4">
    <name type="scientific">Pseudoscardovia suis</name>
    <dbReference type="NCBI Taxonomy" id="987063"/>
    <lineage>
        <taxon>Bacteria</taxon>
        <taxon>Bacillati</taxon>
        <taxon>Actinomycetota</taxon>
        <taxon>Actinomycetes</taxon>
        <taxon>Bifidobacteriales</taxon>
        <taxon>Bifidobacteriaceae</taxon>
        <taxon>Pseudoscardovia</taxon>
    </lineage>
</organism>
<dbReference type="InterPro" id="IPR051044">
    <property type="entry name" value="MAG_DAG_Lipase"/>
</dbReference>
<dbReference type="AlphaFoldDB" id="A0A261F467"/>
<evidence type="ECO:0000259" key="2">
    <source>
        <dbReference type="Pfam" id="PF12146"/>
    </source>
</evidence>
<dbReference type="Gene3D" id="3.40.50.1820">
    <property type="entry name" value="alpha/beta hydrolase"/>
    <property type="match status" value="1"/>
</dbReference>
<evidence type="ECO:0000256" key="1">
    <source>
        <dbReference type="SAM" id="MobiDB-lite"/>
    </source>
</evidence>
<feature type="domain" description="Serine aminopeptidase S33" evidence="2">
    <location>
        <begin position="78"/>
        <end position="329"/>
    </location>
</feature>
<dbReference type="InterPro" id="IPR029058">
    <property type="entry name" value="AB_hydrolase_fold"/>
</dbReference>
<dbReference type="PANTHER" id="PTHR11614">
    <property type="entry name" value="PHOSPHOLIPASE-RELATED"/>
    <property type="match status" value="1"/>
</dbReference>
<dbReference type="OrthoDB" id="9801217at2"/>
<dbReference type="InterPro" id="IPR022742">
    <property type="entry name" value="Hydrolase_4"/>
</dbReference>
<name>A0A261F467_9BIFI</name>
<accession>A0A261F467</accession>
<evidence type="ECO:0000313" key="3">
    <source>
        <dbReference type="EMBL" id="OZG53927.1"/>
    </source>
</evidence>
<reference evidence="3 4" key="1">
    <citation type="journal article" date="2017" name="BMC Genomics">
        <title>Comparative genomic and phylogenomic analyses of the Bifidobacteriaceae family.</title>
        <authorList>
            <person name="Lugli G.A."/>
            <person name="Milani C."/>
            <person name="Turroni F."/>
            <person name="Duranti S."/>
            <person name="Mancabelli L."/>
            <person name="Mangifesta M."/>
            <person name="Ferrario C."/>
            <person name="Modesto M."/>
            <person name="Mattarelli P."/>
            <person name="Jiri K."/>
            <person name="van Sinderen D."/>
            <person name="Ventura M."/>
        </authorList>
    </citation>
    <scope>NUCLEOTIDE SEQUENCE [LARGE SCALE GENOMIC DNA]</scope>
    <source>
        <strain evidence="3 4">DSM 24744</strain>
    </source>
</reference>
<sequence>MTGASTQSSEMGNDAPAFLSRWEADRWLPGYQQCTAYFMQTDDEGQVIATFVRKNPQTLLPDAQWRRFARTVLRRSPAAILYVHGWNDHFYRRHASEFWEKMGVHFYAVDLPKFGRSYRSGQTPGYTEDLHGYFPVLDALRDLIVKECGPRVKILAIGHSMGGLVASLWMHHRQPHHVTALMLNSPWLELQLTRFGRWLTTPVVRGVTMMGGKTAMPLNDPGFYSRTLYKSQGGLWNYERYQLPDDVQFQPRAGWMNAIYNGQDEVAKGLDIRVPVLVCTSDRSMLQTRWDPLMARADTVLDVQSVRQAAVNLGPFVTLVTIPGALHDISMSAPDARREYFRIGLEWAGLLAWGSYRVSRHAERAALDAVCAADGNEGWATSDSETSRGADPDQTSGDGDENTADDSNTSNHNGDVVQGISVKLEGDTLNYNNHEDIENSSQT</sequence>
<dbReference type="Pfam" id="PF12146">
    <property type="entry name" value="Hydrolase_4"/>
    <property type="match status" value="1"/>
</dbReference>
<proteinExistence type="predicted"/>
<dbReference type="SUPFAM" id="SSF53474">
    <property type="entry name" value="alpha/beta-Hydrolases"/>
    <property type="match status" value="1"/>
</dbReference>
<keyword evidence="4" id="KW-1185">Reference proteome</keyword>
<comment type="caution">
    <text evidence="3">The sequence shown here is derived from an EMBL/GenBank/DDBJ whole genome shotgun (WGS) entry which is preliminary data.</text>
</comment>
<dbReference type="RefSeq" id="WP_094690392.1">
    <property type="nucleotide sequence ID" value="NZ_MWWQ01000001.1"/>
</dbReference>
<feature type="region of interest" description="Disordered" evidence="1">
    <location>
        <begin position="376"/>
        <end position="443"/>
    </location>
</feature>
<evidence type="ECO:0000313" key="4">
    <source>
        <dbReference type="Proteomes" id="UP000216454"/>
    </source>
</evidence>
<gene>
    <name evidence="3" type="ORF">PSSU_0030</name>
</gene>
<protein>
    <submittedName>
        <fullName evidence="3">Lysophospholipase L2</fullName>
    </submittedName>
</protein>
<dbReference type="EMBL" id="MWWQ01000001">
    <property type="protein sequence ID" value="OZG53927.1"/>
    <property type="molecule type" value="Genomic_DNA"/>
</dbReference>
<dbReference type="Proteomes" id="UP000216454">
    <property type="component" value="Unassembled WGS sequence"/>
</dbReference>